<dbReference type="GO" id="GO:0003735">
    <property type="term" value="F:structural constituent of ribosome"/>
    <property type="evidence" value="ECO:0007669"/>
    <property type="project" value="InterPro"/>
</dbReference>
<evidence type="ECO:0000313" key="5">
    <source>
        <dbReference type="EMBL" id="KAF6140668.1"/>
    </source>
</evidence>
<keyword evidence="6" id="KW-1185">Reference proteome</keyword>
<name>A0A7J7LDK3_9MAGN</name>
<comment type="similarity">
    <text evidence="1">Belongs to the universal ribosomal protein uS11 family.</text>
</comment>
<dbReference type="EMBL" id="JACGCM010002358">
    <property type="protein sequence ID" value="KAF6140668.1"/>
    <property type="molecule type" value="Genomic_DNA"/>
</dbReference>
<dbReference type="GO" id="GO:1990904">
    <property type="term" value="C:ribonucleoprotein complex"/>
    <property type="evidence" value="ECO:0007669"/>
    <property type="project" value="UniProtKB-KW"/>
</dbReference>
<keyword evidence="3" id="KW-0687">Ribonucleoprotein</keyword>
<keyword evidence="2" id="KW-0689">Ribosomal protein</keyword>
<dbReference type="AlphaFoldDB" id="A0A7J7LDK3"/>
<dbReference type="Pfam" id="PF00411">
    <property type="entry name" value="Ribosomal_S11"/>
    <property type="match status" value="1"/>
</dbReference>
<evidence type="ECO:0000256" key="4">
    <source>
        <dbReference type="SAM" id="Coils"/>
    </source>
</evidence>
<evidence type="ECO:0000256" key="1">
    <source>
        <dbReference type="ARBA" id="ARBA00006194"/>
    </source>
</evidence>
<evidence type="ECO:0000256" key="3">
    <source>
        <dbReference type="ARBA" id="ARBA00023274"/>
    </source>
</evidence>
<dbReference type="Gene3D" id="3.30.420.80">
    <property type="entry name" value="Ribosomal protein S11"/>
    <property type="match status" value="1"/>
</dbReference>
<evidence type="ECO:0000313" key="6">
    <source>
        <dbReference type="Proteomes" id="UP000541444"/>
    </source>
</evidence>
<accession>A0A7J7LDK3</accession>
<feature type="coiled-coil region" evidence="4">
    <location>
        <begin position="151"/>
        <end position="185"/>
    </location>
</feature>
<dbReference type="InterPro" id="IPR001971">
    <property type="entry name" value="Ribosomal_uS11"/>
</dbReference>
<dbReference type="GO" id="GO:0006412">
    <property type="term" value="P:translation"/>
    <property type="evidence" value="ECO:0007669"/>
    <property type="project" value="InterPro"/>
</dbReference>
<gene>
    <name evidence="5" type="ORF">GIB67_013961</name>
</gene>
<protein>
    <submittedName>
        <fullName evidence="5">Uncharacterized protein</fullName>
    </submittedName>
</protein>
<proteinExistence type="inferred from homology"/>
<comment type="caution">
    <text evidence="5">The sequence shown here is derived from an EMBL/GenBank/DDBJ whole genome shotgun (WGS) entry which is preliminary data.</text>
</comment>
<organism evidence="5 6">
    <name type="scientific">Kingdonia uniflora</name>
    <dbReference type="NCBI Taxonomy" id="39325"/>
    <lineage>
        <taxon>Eukaryota</taxon>
        <taxon>Viridiplantae</taxon>
        <taxon>Streptophyta</taxon>
        <taxon>Embryophyta</taxon>
        <taxon>Tracheophyta</taxon>
        <taxon>Spermatophyta</taxon>
        <taxon>Magnoliopsida</taxon>
        <taxon>Ranunculales</taxon>
        <taxon>Circaeasteraceae</taxon>
        <taxon>Kingdonia</taxon>
    </lineage>
</organism>
<keyword evidence="4" id="KW-0175">Coiled coil</keyword>
<sequence>MLAALDVAVGARRWALLLCTLKFVLLVGTRPRHLVQVPNVLFSALAQSEMRTGRIEDVTPIPTDSTRRKGRRRGRRLHKAMNITITWDDSDDDHNKHDNPFQEGGNRLRAHIDIINSSCDRSDVFVLETYGEDHSDYESDNYEEPNFEELYSQLVSHLEKLKIEKQSLTAQLKTCEQEKHTALENVKLAKIEIEKLKLDLTFT</sequence>
<evidence type="ECO:0000256" key="2">
    <source>
        <dbReference type="ARBA" id="ARBA00022980"/>
    </source>
</evidence>
<dbReference type="SUPFAM" id="SSF53137">
    <property type="entry name" value="Translational machinery components"/>
    <property type="match status" value="1"/>
</dbReference>
<reference evidence="5 6" key="1">
    <citation type="journal article" date="2020" name="IScience">
        <title>Genome Sequencing of the Endangered Kingdonia uniflora (Circaeasteraceae, Ranunculales) Reveals Potential Mechanisms of Evolutionary Specialization.</title>
        <authorList>
            <person name="Sun Y."/>
            <person name="Deng T."/>
            <person name="Zhang A."/>
            <person name="Moore M.J."/>
            <person name="Landis J.B."/>
            <person name="Lin N."/>
            <person name="Zhang H."/>
            <person name="Zhang X."/>
            <person name="Huang J."/>
            <person name="Zhang X."/>
            <person name="Sun H."/>
            <person name="Wang H."/>
        </authorList>
    </citation>
    <scope>NUCLEOTIDE SEQUENCE [LARGE SCALE GENOMIC DNA]</scope>
    <source>
        <strain evidence="5">TB1705</strain>
        <tissue evidence="5">Leaf</tissue>
    </source>
</reference>
<dbReference type="Proteomes" id="UP000541444">
    <property type="component" value="Unassembled WGS sequence"/>
</dbReference>
<dbReference type="InterPro" id="IPR036967">
    <property type="entry name" value="Ribosomal_uS11_sf"/>
</dbReference>
<dbReference type="GO" id="GO:0005840">
    <property type="term" value="C:ribosome"/>
    <property type="evidence" value="ECO:0007669"/>
    <property type="project" value="UniProtKB-KW"/>
</dbReference>